<reference evidence="7" key="1">
    <citation type="submission" date="2017-02" db="UniProtKB">
        <authorList>
            <consortium name="WormBaseParasite"/>
        </authorList>
    </citation>
    <scope>IDENTIFICATION</scope>
</reference>
<dbReference type="GO" id="GO:0005576">
    <property type="term" value="C:extracellular region"/>
    <property type="evidence" value="ECO:0007669"/>
    <property type="project" value="UniProtKB-SubCell"/>
</dbReference>
<dbReference type="Pfam" id="PF01060">
    <property type="entry name" value="TTR-52"/>
    <property type="match status" value="1"/>
</dbReference>
<dbReference type="AlphaFoldDB" id="A0A0N5AZD8"/>
<evidence type="ECO:0000256" key="3">
    <source>
        <dbReference type="ARBA" id="ARBA00022525"/>
    </source>
</evidence>
<evidence type="ECO:0000256" key="1">
    <source>
        <dbReference type="ARBA" id="ARBA00004613"/>
    </source>
</evidence>
<sequence length="133" mass="15019">MFAKTILLLLIVVAVCNAKLQRITVKGRTICNTKQMGRVKIELREADTFDPDDTLATVHSDAEGFFEISGEEDEVGSIEPYLWVSHNCVDGVIKPECEVTDEYQIPKEYINSVYSMAFLNLNIISDKNTRKCL</sequence>
<evidence type="ECO:0000256" key="2">
    <source>
        <dbReference type="ARBA" id="ARBA00010112"/>
    </source>
</evidence>
<evidence type="ECO:0000313" key="6">
    <source>
        <dbReference type="Proteomes" id="UP000046393"/>
    </source>
</evidence>
<proteinExistence type="inferred from homology"/>
<evidence type="ECO:0000256" key="5">
    <source>
        <dbReference type="SAM" id="SignalP"/>
    </source>
</evidence>
<organism evidence="6 7">
    <name type="scientific">Syphacia muris</name>
    <dbReference type="NCBI Taxonomy" id="451379"/>
    <lineage>
        <taxon>Eukaryota</taxon>
        <taxon>Metazoa</taxon>
        <taxon>Ecdysozoa</taxon>
        <taxon>Nematoda</taxon>
        <taxon>Chromadorea</taxon>
        <taxon>Rhabditida</taxon>
        <taxon>Spirurina</taxon>
        <taxon>Oxyuridomorpha</taxon>
        <taxon>Oxyuroidea</taxon>
        <taxon>Oxyuridae</taxon>
        <taxon>Syphacia</taxon>
    </lineage>
</organism>
<keyword evidence="6" id="KW-1185">Reference proteome</keyword>
<evidence type="ECO:0000313" key="7">
    <source>
        <dbReference type="WBParaSite" id="SMUV_0001036201-mRNA-1"/>
    </source>
</evidence>
<dbReference type="GO" id="GO:0009986">
    <property type="term" value="C:cell surface"/>
    <property type="evidence" value="ECO:0007669"/>
    <property type="project" value="InterPro"/>
</dbReference>
<comment type="similarity">
    <text evidence="2">Belongs to the nematode transthyretin-like family.</text>
</comment>
<name>A0A0N5AZD8_9BILA</name>
<dbReference type="PANTHER" id="PTHR21700">
    <property type="entry name" value="TRANSTHYRETIN-LIKE FAMILY PROTEIN-RELATED"/>
    <property type="match status" value="1"/>
</dbReference>
<dbReference type="Gene3D" id="2.60.40.3330">
    <property type="match status" value="1"/>
</dbReference>
<accession>A0A0N5AZD8</accession>
<keyword evidence="3" id="KW-0964">Secreted</keyword>
<evidence type="ECO:0000256" key="4">
    <source>
        <dbReference type="ARBA" id="ARBA00022729"/>
    </source>
</evidence>
<feature type="signal peptide" evidence="5">
    <location>
        <begin position="1"/>
        <end position="18"/>
    </location>
</feature>
<dbReference type="InterPro" id="IPR001534">
    <property type="entry name" value="Transthyretin-like"/>
</dbReference>
<keyword evidence="4 5" id="KW-0732">Signal</keyword>
<dbReference type="PANTHER" id="PTHR21700:SF30">
    <property type="entry name" value="TRANSTHYRETIN-LIKE FAMILY PROTEIN"/>
    <property type="match status" value="1"/>
</dbReference>
<dbReference type="Proteomes" id="UP000046393">
    <property type="component" value="Unplaced"/>
</dbReference>
<dbReference type="WBParaSite" id="SMUV_0001036201-mRNA-1">
    <property type="protein sequence ID" value="SMUV_0001036201-mRNA-1"/>
    <property type="gene ID" value="SMUV_0001036201"/>
</dbReference>
<dbReference type="InterPro" id="IPR038479">
    <property type="entry name" value="Transthyretin-like_sf"/>
</dbReference>
<comment type="subcellular location">
    <subcellularLocation>
        <location evidence="1">Secreted</location>
    </subcellularLocation>
</comment>
<protein>
    <submittedName>
        <fullName evidence="7">Transthyretin-like family protein</fullName>
    </submittedName>
</protein>
<feature type="chain" id="PRO_5005893565" evidence="5">
    <location>
        <begin position="19"/>
        <end position="133"/>
    </location>
</feature>